<dbReference type="EMBL" id="MU069505">
    <property type="protein sequence ID" value="KAF5840688.1"/>
    <property type="molecule type" value="Genomic_DNA"/>
</dbReference>
<reference evidence="1" key="1">
    <citation type="submission" date="2017-08" db="EMBL/GenBank/DDBJ databases">
        <authorList>
            <person name="Polle J.E."/>
            <person name="Barry K."/>
            <person name="Cushman J."/>
            <person name="Schmutz J."/>
            <person name="Tran D."/>
            <person name="Hathwaick L.T."/>
            <person name="Yim W.C."/>
            <person name="Jenkins J."/>
            <person name="Mckie-Krisberg Z.M."/>
            <person name="Prochnik S."/>
            <person name="Lindquist E."/>
            <person name="Dockter R.B."/>
            <person name="Adam C."/>
            <person name="Molina H."/>
            <person name="Bunkerborg J."/>
            <person name="Jin E."/>
            <person name="Buchheim M."/>
            <person name="Magnuson J."/>
        </authorList>
    </citation>
    <scope>NUCLEOTIDE SEQUENCE</scope>
    <source>
        <strain evidence="1">CCAP 19/18</strain>
    </source>
</reference>
<sequence length="102" mass="11272">MLPVQAYGPLVCYPPHDDPLLSYGPLVCHPPHGDPLLSYGPLVCHPHHDDPLLSYGPLVCHPHHDDPLMYPLQTLPMHPWLSLPARAVAWVGALAQRRRASA</sequence>
<evidence type="ECO:0000313" key="1">
    <source>
        <dbReference type="EMBL" id="KAF5840688.1"/>
    </source>
</evidence>
<proteinExistence type="predicted"/>
<evidence type="ECO:0000313" key="2">
    <source>
        <dbReference type="Proteomes" id="UP000815325"/>
    </source>
</evidence>
<dbReference type="Proteomes" id="UP000815325">
    <property type="component" value="Unassembled WGS sequence"/>
</dbReference>
<name>A0ABQ7H1E9_DUNSA</name>
<organism evidence="1 2">
    <name type="scientific">Dunaliella salina</name>
    <name type="common">Green alga</name>
    <name type="synonym">Protococcus salinus</name>
    <dbReference type="NCBI Taxonomy" id="3046"/>
    <lineage>
        <taxon>Eukaryota</taxon>
        <taxon>Viridiplantae</taxon>
        <taxon>Chlorophyta</taxon>
        <taxon>core chlorophytes</taxon>
        <taxon>Chlorophyceae</taxon>
        <taxon>CS clade</taxon>
        <taxon>Chlamydomonadales</taxon>
        <taxon>Dunaliellaceae</taxon>
        <taxon>Dunaliella</taxon>
    </lineage>
</organism>
<comment type="caution">
    <text evidence="1">The sequence shown here is derived from an EMBL/GenBank/DDBJ whole genome shotgun (WGS) entry which is preliminary data.</text>
</comment>
<accession>A0ABQ7H1E9</accession>
<protein>
    <submittedName>
        <fullName evidence="1">Uncharacterized protein</fullName>
    </submittedName>
</protein>
<keyword evidence="2" id="KW-1185">Reference proteome</keyword>
<gene>
    <name evidence="1" type="ORF">DUNSADRAFT_15783</name>
</gene>